<dbReference type="Proteomes" id="UP000027920">
    <property type="component" value="Unassembled WGS sequence"/>
</dbReference>
<keyword evidence="2" id="KW-0813">Transport</keyword>
<dbReference type="SUPFAM" id="SSF103473">
    <property type="entry name" value="MFS general substrate transporter"/>
    <property type="match status" value="1"/>
</dbReference>
<dbReference type="PANTHER" id="PTHR43791:SF53">
    <property type="entry name" value="MAJOR FACILITATOR SUPERFAMILY (MFS) PROFILE DOMAIN-CONTAINING PROTEIN"/>
    <property type="match status" value="1"/>
</dbReference>
<dbReference type="EMBL" id="AMGV01000009">
    <property type="protein sequence ID" value="KEF54916.1"/>
    <property type="molecule type" value="Genomic_DNA"/>
</dbReference>
<dbReference type="GeneID" id="25284268"/>
<evidence type="ECO:0000313" key="8">
    <source>
        <dbReference type="EMBL" id="KEF54916.1"/>
    </source>
</evidence>
<feature type="transmembrane region" description="Helical" evidence="6">
    <location>
        <begin position="115"/>
        <end position="135"/>
    </location>
</feature>
<dbReference type="InterPro" id="IPR011701">
    <property type="entry name" value="MFS"/>
</dbReference>
<dbReference type="FunFam" id="1.20.1250.20:FF:000018">
    <property type="entry name" value="MFS transporter permease"/>
    <property type="match status" value="1"/>
</dbReference>
<feature type="transmembrane region" description="Helical" evidence="6">
    <location>
        <begin position="372"/>
        <end position="392"/>
    </location>
</feature>
<evidence type="ECO:0000256" key="4">
    <source>
        <dbReference type="ARBA" id="ARBA00022989"/>
    </source>
</evidence>
<dbReference type="FunFam" id="1.20.1250.20:FF:000013">
    <property type="entry name" value="MFS general substrate transporter"/>
    <property type="match status" value="1"/>
</dbReference>
<evidence type="ECO:0000256" key="3">
    <source>
        <dbReference type="ARBA" id="ARBA00022692"/>
    </source>
</evidence>
<feature type="transmembrane region" description="Helical" evidence="6">
    <location>
        <begin position="141"/>
        <end position="163"/>
    </location>
</feature>
<name>A0A072P4Y3_9EURO</name>
<evidence type="ECO:0000256" key="5">
    <source>
        <dbReference type="ARBA" id="ARBA00023136"/>
    </source>
</evidence>
<dbReference type="PROSITE" id="PS50850">
    <property type="entry name" value="MFS"/>
    <property type="match status" value="1"/>
</dbReference>
<keyword evidence="3 6" id="KW-0812">Transmembrane</keyword>
<dbReference type="InterPro" id="IPR020846">
    <property type="entry name" value="MFS_dom"/>
</dbReference>
<feature type="transmembrane region" description="Helical" evidence="6">
    <location>
        <begin position="404"/>
        <end position="426"/>
    </location>
</feature>
<proteinExistence type="predicted"/>
<feature type="transmembrane region" description="Helical" evidence="6">
    <location>
        <begin position="316"/>
        <end position="336"/>
    </location>
</feature>
<keyword evidence="9" id="KW-1185">Reference proteome</keyword>
<dbReference type="HOGENOM" id="CLU_001265_0_1_1"/>
<feature type="transmembrane region" description="Helical" evidence="6">
    <location>
        <begin position="46"/>
        <end position="66"/>
    </location>
</feature>
<gene>
    <name evidence="8" type="ORF">A1O9_09359</name>
</gene>
<dbReference type="OrthoDB" id="9971669at2759"/>
<feature type="domain" description="Major facilitator superfamily (MFS) profile" evidence="7">
    <location>
        <begin position="48"/>
        <end position="463"/>
    </location>
</feature>
<feature type="transmembrane region" description="Helical" evidence="6">
    <location>
        <begin position="175"/>
        <end position="199"/>
    </location>
</feature>
<evidence type="ECO:0000256" key="2">
    <source>
        <dbReference type="ARBA" id="ARBA00022448"/>
    </source>
</evidence>
<feature type="transmembrane region" description="Helical" evidence="6">
    <location>
        <begin position="343"/>
        <end position="360"/>
    </location>
</feature>
<reference evidence="8 9" key="1">
    <citation type="submission" date="2013-03" db="EMBL/GenBank/DDBJ databases">
        <title>The Genome Sequence of Exophiala aquamarina CBS 119918.</title>
        <authorList>
            <consortium name="The Broad Institute Genomics Platform"/>
            <person name="Cuomo C."/>
            <person name="de Hoog S."/>
            <person name="Gorbushina A."/>
            <person name="Walker B."/>
            <person name="Young S.K."/>
            <person name="Zeng Q."/>
            <person name="Gargeya S."/>
            <person name="Fitzgerald M."/>
            <person name="Haas B."/>
            <person name="Abouelleil A."/>
            <person name="Allen A.W."/>
            <person name="Alvarado L."/>
            <person name="Arachchi H.M."/>
            <person name="Berlin A.M."/>
            <person name="Chapman S.B."/>
            <person name="Gainer-Dewar J."/>
            <person name="Goldberg J."/>
            <person name="Griggs A."/>
            <person name="Gujja S."/>
            <person name="Hansen M."/>
            <person name="Howarth C."/>
            <person name="Imamovic A."/>
            <person name="Ireland A."/>
            <person name="Larimer J."/>
            <person name="McCowan C."/>
            <person name="Murphy C."/>
            <person name="Pearson M."/>
            <person name="Poon T.W."/>
            <person name="Priest M."/>
            <person name="Roberts A."/>
            <person name="Saif S."/>
            <person name="Shea T."/>
            <person name="Sisk P."/>
            <person name="Sykes S."/>
            <person name="Wortman J."/>
            <person name="Nusbaum C."/>
            <person name="Birren B."/>
        </authorList>
    </citation>
    <scope>NUCLEOTIDE SEQUENCE [LARGE SCALE GENOMIC DNA]</scope>
    <source>
        <strain evidence="8 9">CBS 119918</strain>
    </source>
</reference>
<dbReference type="Pfam" id="PF07690">
    <property type="entry name" value="MFS_1"/>
    <property type="match status" value="1"/>
</dbReference>
<evidence type="ECO:0000256" key="6">
    <source>
        <dbReference type="SAM" id="Phobius"/>
    </source>
</evidence>
<dbReference type="VEuPathDB" id="FungiDB:A1O9_09359"/>
<evidence type="ECO:0000259" key="7">
    <source>
        <dbReference type="PROSITE" id="PS50850"/>
    </source>
</evidence>
<dbReference type="GO" id="GO:0016020">
    <property type="term" value="C:membrane"/>
    <property type="evidence" value="ECO:0007669"/>
    <property type="project" value="UniProtKB-SubCell"/>
</dbReference>
<dbReference type="PANTHER" id="PTHR43791">
    <property type="entry name" value="PERMEASE-RELATED"/>
    <property type="match status" value="1"/>
</dbReference>
<evidence type="ECO:0000313" key="9">
    <source>
        <dbReference type="Proteomes" id="UP000027920"/>
    </source>
</evidence>
<organism evidence="8 9">
    <name type="scientific">Exophiala aquamarina CBS 119918</name>
    <dbReference type="NCBI Taxonomy" id="1182545"/>
    <lineage>
        <taxon>Eukaryota</taxon>
        <taxon>Fungi</taxon>
        <taxon>Dikarya</taxon>
        <taxon>Ascomycota</taxon>
        <taxon>Pezizomycotina</taxon>
        <taxon>Eurotiomycetes</taxon>
        <taxon>Chaetothyriomycetidae</taxon>
        <taxon>Chaetothyriales</taxon>
        <taxon>Herpotrichiellaceae</taxon>
        <taxon>Exophiala</taxon>
    </lineage>
</organism>
<feature type="transmembrane region" description="Helical" evidence="6">
    <location>
        <begin position="279"/>
        <end position="304"/>
    </location>
</feature>
<feature type="transmembrane region" description="Helical" evidence="6">
    <location>
        <begin position="211"/>
        <end position="230"/>
    </location>
</feature>
<comment type="caution">
    <text evidence="8">The sequence shown here is derived from an EMBL/GenBank/DDBJ whole genome shotgun (WGS) entry which is preliminary data.</text>
</comment>
<protein>
    <recommendedName>
        <fullName evidence="7">Major facilitator superfamily (MFS) profile domain-containing protein</fullName>
    </recommendedName>
</protein>
<comment type="subcellular location">
    <subcellularLocation>
        <location evidence="1">Membrane</location>
        <topology evidence="1">Multi-pass membrane protein</topology>
    </subcellularLocation>
</comment>
<keyword evidence="4 6" id="KW-1133">Transmembrane helix</keyword>
<keyword evidence="5 6" id="KW-0472">Membrane</keyword>
<dbReference type="InterPro" id="IPR036259">
    <property type="entry name" value="MFS_trans_sf"/>
</dbReference>
<dbReference type="GO" id="GO:0022857">
    <property type="term" value="F:transmembrane transporter activity"/>
    <property type="evidence" value="ECO:0007669"/>
    <property type="project" value="InterPro"/>
</dbReference>
<dbReference type="RefSeq" id="XP_013257506.1">
    <property type="nucleotide sequence ID" value="XM_013402052.1"/>
</dbReference>
<sequence length="496" mass="54330">MTSKEVSIDVDPESDSQNGVQHLEAQHADIVVDEHLSKKIARKYDLHLLIFFTLINLFCFIDRVNIGNVRLLGLAEDLDLNVGLRFNIALMCMFVPYCVVELPANILCKRIGGHIWIPFLVSAFAIITVLTSVVQNRGGLYAARFFLGLVEGGVSPGLIWLLSQFYKRQELGLRTNIYVSAASASGAFGGLLAIGLSKIPDWGLIHRWRNVYFFEGLISLAIGGASWVLIPRGPETAKFLTEEEKKTAVNRLLVDSAGTAELGKTSLKHIVQALKSPHVLGCAFGFYLTNTVAQSVAVFVPSIIRGMGYSNETAQLLSVGPYAVACIISVIAGYLSDKYKDRSMVIIIGAPVSIVGFFMLEFLPNSKPAAKYGALYLASTGYYAFYPMYITWAANNCATGTVRAAGVGLVFTLGSLAGVCAPWIYLPSDAPGYRTGHAVLLSFLLGTFCTAIILRFYCKWENRQKDLGKRDHLLVGLTPLEEQDLSSKHPAFRYML</sequence>
<feature type="transmembrane region" description="Helical" evidence="6">
    <location>
        <begin position="438"/>
        <end position="458"/>
    </location>
</feature>
<dbReference type="AlphaFoldDB" id="A0A072P4Y3"/>
<evidence type="ECO:0000256" key="1">
    <source>
        <dbReference type="ARBA" id="ARBA00004141"/>
    </source>
</evidence>
<feature type="transmembrane region" description="Helical" evidence="6">
    <location>
        <begin position="86"/>
        <end position="108"/>
    </location>
</feature>
<dbReference type="Gene3D" id="1.20.1250.20">
    <property type="entry name" value="MFS general substrate transporter like domains"/>
    <property type="match status" value="2"/>
</dbReference>
<accession>A0A072P4Y3</accession>